<accession>A0ABP0G1P5</accession>
<keyword evidence="3" id="KW-1185">Reference proteome</keyword>
<reference evidence="2 3" key="1">
    <citation type="submission" date="2024-02" db="EMBL/GenBank/DDBJ databases">
        <authorList>
            <person name="Daric V."/>
            <person name="Darras S."/>
        </authorList>
    </citation>
    <scope>NUCLEOTIDE SEQUENCE [LARGE SCALE GENOMIC DNA]</scope>
</reference>
<evidence type="ECO:0000313" key="2">
    <source>
        <dbReference type="EMBL" id="CAK8685438.1"/>
    </source>
</evidence>
<comment type="caution">
    <text evidence="2">The sequence shown here is derived from an EMBL/GenBank/DDBJ whole genome shotgun (WGS) entry which is preliminary data.</text>
</comment>
<feature type="non-terminal residue" evidence="2">
    <location>
        <position position="1"/>
    </location>
</feature>
<proteinExistence type="predicted"/>
<dbReference type="Proteomes" id="UP001642483">
    <property type="component" value="Unassembled WGS sequence"/>
</dbReference>
<feature type="region of interest" description="Disordered" evidence="1">
    <location>
        <begin position="1"/>
        <end position="62"/>
    </location>
</feature>
<gene>
    <name evidence="2" type="ORF">CVLEPA_LOCUS16571</name>
</gene>
<feature type="compositionally biased region" description="Low complexity" evidence="1">
    <location>
        <begin position="10"/>
        <end position="62"/>
    </location>
</feature>
<dbReference type="EMBL" id="CAWYQH010000099">
    <property type="protein sequence ID" value="CAK8685438.1"/>
    <property type="molecule type" value="Genomic_DNA"/>
</dbReference>
<protein>
    <submittedName>
        <fullName evidence="2">Uncharacterized protein</fullName>
    </submittedName>
</protein>
<organism evidence="2 3">
    <name type="scientific">Clavelina lepadiformis</name>
    <name type="common">Light-bulb sea squirt</name>
    <name type="synonym">Ascidia lepadiformis</name>
    <dbReference type="NCBI Taxonomy" id="159417"/>
    <lineage>
        <taxon>Eukaryota</taxon>
        <taxon>Metazoa</taxon>
        <taxon>Chordata</taxon>
        <taxon>Tunicata</taxon>
        <taxon>Ascidiacea</taxon>
        <taxon>Aplousobranchia</taxon>
        <taxon>Clavelinidae</taxon>
        <taxon>Clavelina</taxon>
    </lineage>
</organism>
<sequence>SAPAEEATKTPASEEQAAESAPAEQEAETPAPEEQAAESAPAEQAAETPAPEEQAAESAPASKQLIWGVSLSRYDHKVSQSSDFCAVESSATPGYGCSPSWTVGLGCGVLINNGAPND</sequence>
<evidence type="ECO:0000313" key="3">
    <source>
        <dbReference type="Proteomes" id="UP001642483"/>
    </source>
</evidence>
<evidence type="ECO:0000256" key="1">
    <source>
        <dbReference type="SAM" id="MobiDB-lite"/>
    </source>
</evidence>
<name>A0ABP0G1P5_CLALP</name>